<dbReference type="Proteomes" id="UP000596063">
    <property type="component" value="Chromosome"/>
</dbReference>
<keyword evidence="3" id="KW-1185">Reference proteome</keyword>
<dbReference type="Gene3D" id="3.30.450.40">
    <property type="match status" value="1"/>
</dbReference>
<accession>A0A7T4QY85</accession>
<dbReference type="RefSeq" id="WP_198568393.1">
    <property type="nucleotide sequence ID" value="NZ_CP066167.1"/>
</dbReference>
<evidence type="ECO:0000313" key="2">
    <source>
        <dbReference type="EMBL" id="QQD16891.1"/>
    </source>
</evidence>
<evidence type="ECO:0000259" key="1">
    <source>
        <dbReference type="Pfam" id="PF01590"/>
    </source>
</evidence>
<dbReference type="InterPro" id="IPR003018">
    <property type="entry name" value="GAF"/>
</dbReference>
<feature type="domain" description="GAF" evidence="1">
    <location>
        <begin position="19"/>
        <end position="151"/>
    </location>
</feature>
<evidence type="ECO:0000313" key="3">
    <source>
        <dbReference type="Proteomes" id="UP000596063"/>
    </source>
</evidence>
<dbReference type="KEGG" id="snan:I6N98_10895"/>
<name>A0A7T4QY85_9GAMM</name>
<dbReference type="AlphaFoldDB" id="A0A7T4QY85"/>
<sequence length="152" mass="17150">MQESTSHRRVTANLPADPIINRALELGCQRLGLSTGILSHVVGDTYYVVDVSAVDDTFQRGQHYPLKDTYCRDVVHNRKTISMSGSSALNHIQAHPLYQTFPLQAYISTPVWHKGAVWGTLNYSSLLEQREPFTAEEIYFLESQAAMIARRL</sequence>
<organism evidence="2 3">
    <name type="scientific">Spongiibacter nanhainus</name>
    <dbReference type="NCBI Taxonomy" id="2794344"/>
    <lineage>
        <taxon>Bacteria</taxon>
        <taxon>Pseudomonadati</taxon>
        <taxon>Pseudomonadota</taxon>
        <taxon>Gammaproteobacteria</taxon>
        <taxon>Cellvibrionales</taxon>
        <taxon>Spongiibacteraceae</taxon>
        <taxon>Spongiibacter</taxon>
    </lineage>
</organism>
<gene>
    <name evidence="2" type="ORF">I6N98_10895</name>
</gene>
<dbReference type="Pfam" id="PF01590">
    <property type="entry name" value="GAF"/>
    <property type="match status" value="1"/>
</dbReference>
<dbReference type="EMBL" id="CP066167">
    <property type="protein sequence ID" value="QQD16891.1"/>
    <property type="molecule type" value="Genomic_DNA"/>
</dbReference>
<dbReference type="InterPro" id="IPR029016">
    <property type="entry name" value="GAF-like_dom_sf"/>
</dbReference>
<reference evidence="2 3" key="1">
    <citation type="submission" date="2020-12" db="EMBL/GenBank/DDBJ databases">
        <authorList>
            <person name="Shan Y."/>
        </authorList>
    </citation>
    <scope>NUCLEOTIDE SEQUENCE [LARGE SCALE GENOMIC DNA]</scope>
    <source>
        <strain evidence="3">csc3.9</strain>
    </source>
</reference>
<dbReference type="SUPFAM" id="SSF55781">
    <property type="entry name" value="GAF domain-like"/>
    <property type="match status" value="1"/>
</dbReference>
<protein>
    <submittedName>
        <fullName evidence="2">GAF domain-containing protein</fullName>
    </submittedName>
</protein>
<proteinExistence type="predicted"/>